<keyword evidence="3" id="KW-1185">Reference proteome</keyword>
<dbReference type="STRING" id="1088721.JI59_00590"/>
<proteinExistence type="predicted"/>
<accession>G6E6S6</accession>
<dbReference type="Gene3D" id="3.40.50.300">
    <property type="entry name" value="P-loop containing nucleotide triphosphate hydrolases"/>
    <property type="match status" value="1"/>
</dbReference>
<evidence type="ECO:0000313" key="2">
    <source>
        <dbReference type="EMBL" id="EHJ62972.1"/>
    </source>
</evidence>
<name>G6E6S6_9SPHN</name>
<sequence length="218" mass="23310">MLFMPTIAIVSQKGGSGKTTMALHLATSAVYAGRETRVIDIDPQATSATWGDWRGDFKPEVMTCPPVRLFSTIEKARRGGAELIVIDTPPHGDTASREAVRVADLVLIPTRARAFDLHALEATAGLMSYARKPAFVVFNAVPARATRMIEEATKAAEAMGLQVCPIQFGERAAFHRSSGTGEVAAEIEPDGKAAGEVDALWKWASGHITLKQLPARGA</sequence>
<protein>
    <submittedName>
        <fullName evidence="2">Chromosome partitioning protein</fullName>
    </submittedName>
</protein>
<dbReference type="Pfam" id="PF01656">
    <property type="entry name" value="CbiA"/>
    <property type="match status" value="1"/>
</dbReference>
<dbReference type="PANTHER" id="PTHR13696">
    <property type="entry name" value="P-LOOP CONTAINING NUCLEOSIDE TRIPHOSPHATE HYDROLASE"/>
    <property type="match status" value="1"/>
</dbReference>
<evidence type="ECO:0000259" key="1">
    <source>
        <dbReference type="Pfam" id="PF01656"/>
    </source>
</evidence>
<dbReference type="PANTHER" id="PTHR13696:SF96">
    <property type="entry name" value="COBQ_COBB_MIND_PARA NUCLEOTIDE BINDING DOMAIN-CONTAINING PROTEIN"/>
    <property type="match status" value="1"/>
</dbReference>
<dbReference type="PIRSF" id="PIRSF009320">
    <property type="entry name" value="Nuc_binding_HP_1000"/>
    <property type="match status" value="1"/>
</dbReference>
<dbReference type="InterPro" id="IPR002586">
    <property type="entry name" value="CobQ/CobB/MinD/ParA_Nub-bd_dom"/>
</dbReference>
<dbReference type="Proteomes" id="UP000004030">
    <property type="component" value="Unassembled WGS sequence"/>
</dbReference>
<gene>
    <name evidence="2" type="ORF">NSU_0047</name>
</gene>
<dbReference type="EMBL" id="AGFM01000002">
    <property type="protein sequence ID" value="EHJ62972.1"/>
    <property type="molecule type" value="Genomic_DNA"/>
</dbReference>
<evidence type="ECO:0000313" key="3">
    <source>
        <dbReference type="Proteomes" id="UP000004030"/>
    </source>
</evidence>
<dbReference type="PATRIC" id="fig|1088721.3.peg.47"/>
<dbReference type="SUPFAM" id="SSF52540">
    <property type="entry name" value="P-loop containing nucleoside triphosphate hydrolases"/>
    <property type="match status" value="1"/>
</dbReference>
<dbReference type="CDD" id="cd02042">
    <property type="entry name" value="ParAB_family"/>
    <property type="match status" value="1"/>
</dbReference>
<dbReference type="InterPro" id="IPR050678">
    <property type="entry name" value="DNA_Partitioning_ATPase"/>
</dbReference>
<dbReference type="eggNOG" id="COG1192">
    <property type="taxonomic scope" value="Bacteria"/>
</dbReference>
<dbReference type="AlphaFoldDB" id="G6E6S6"/>
<dbReference type="InterPro" id="IPR027417">
    <property type="entry name" value="P-loop_NTPase"/>
</dbReference>
<comment type="caution">
    <text evidence="2">The sequence shown here is derived from an EMBL/GenBank/DDBJ whole genome shotgun (WGS) entry which is preliminary data.</text>
</comment>
<organism evidence="2 3">
    <name type="scientific">Novosphingobium pentaromativorans US6-1</name>
    <dbReference type="NCBI Taxonomy" id="1088721"/>
    <lineage>
        <taxon>Bacteria</taxon>
        <taxon>Pseudomonadati</taxon>
        <taxon>Pseudomonadota</taxon>
        <taxon>Alphaproteobacteria</taxon>
        <taxon>Sphingomonadales</taxon>
        <taxon>Sphingomonadaceae</taxon>
        <taxon>Novosphingobium</taxon>
    </lineage>
</organism>
<reference evidence="2 3" key="1">
    <citation type="journal article" date="2012" name="J. Bacteriol.">
        <title>Genome sequence of benzo(a)pyrene-degrading bacterium Novosphingobium pentaromativorans US6-1.</title>
        <authorList>
            <person name="Luo Y.R."/>
            <person name="Kang S.G."/>
            <person name="Kim S.J."/>
            <person name="Kim M.R."/>
            <person name="Li N."/>
            <person name="Lee J.H."/>
            <person name="Kwon K.K."/>
        </authorList>
    </citation>
    <scope>NUCLEOTIDE SEQUENCE [LARGE SCALE GENOMIC DNA]</scope>
    <source>
        <strain evidence="2 3">US6-1</strain>
    </source>
</reference>
<feature type="domain" description="CobQ/CobB/MinD/ParA nucleotide binding" evidence="1">
    <location>
        <begin position="7"/>
        <end position="167"/>
    </location>
</feature>